<keyword evidence="2" id="KW-1185">Reference proteome</keyword>
<dbReference type="EMBL" id="MK016495">
    <property type="protein sequence ID" value="AYQ99471.1"/>
    <property type="molecule type" value="Genomic_DNA"/>
</dbReference>
<reference evidence="1 2" key="1">
    <citation type="submission" date="2018-10" db="EMBL/GenBank/DDBJ databases">
        <authorList>
            <person name="Garlena R.A."/>
            <person name="Russell D.A."/>
            <person name="Pope W.H."/>
            <person name="Jacobs-Sera D."/>
            <person name="Hatfull G.F."/>
        </authorList>
    </citation>
    <scope>NUCLEOTIDE SEQUENCE [LARGE SCALE GENOMIC DNA]</scope>
</reference>
<gene>
    <name evidence="1" type="primary">15</name>
    <name evidence="1" type="ORF">PBI_GOODMAN_15</name>
</gene>
<sequence length="121" mass="12866">MSASFAFQWQEDNIAEVKAIVLAAILEGLYMAGEHILNVSNAQAPIEDGDLIRSGVVSSSSASEKTVAVSYDTPYAVIQHEDLTLRHDSGRNAKFLANACKSEASTAGKIVATRVKRVVGS</sequence>
<dbReference type="RefSeq" id="YP_009815919.1">
    <property type="nucleotide sequence ID" value="NC_048101.1"/>
</dbReference>
<proteinExistence type="predicted"/>
<name>A0A3G3LZ90_9CAUD</name>
<accession>A0A3G3LZ90</accession>
<organism evidence="1 2">
    <name type="scientific">Microbacterium phage Goodman</name>
    <dbReference type="NCBI Taxonomy" id="2484206"/>
    <lineage>
        <taxon>Viruses</taxon>
        <taxon>Duplodnaviria</taxon>
        <taxon>Heunggongvirae</taxon>
        <taxon>Uroviricota</taxon>
        <taxon>Caudoviricetes</taxon>
        <taxon>Goodmanvirus</taxon>
        <taxon>Goodmanvirus goodman</taxon>
    </lineage>
</organism>
<dbReference type="GeneID" id="55007152"/>
<evidence type="ECO:0008006" key="3">
    <source>
        <dbReference type="Google" id="ProtNLM"/>
    </source>
</evidence>
<dbReference type="Proteomes" id="UP000279037">
    <property type="component" value="Segment"/>
</dbReference>
<evidence type="ECO:0000313" key="2">
    <source>
        <dbReference type="Proteomes" id="UP000279037"/>
    </source>
</evidence>
<evidence type="ECO:0000313" key="1">
    <source>
        <dbReference type="EMBL" id="AYQ99471.1"/>
    </source>
</evidence>
<protein>
    <recommendedName>
        <fullName evidence="3">Minor capsid protein</fullName>
    </recommendedName>
</protein>
<dbReference type="KEGG" id="vg:55007152"/>